<proteinExistence type="predicted"/>
<accession>A0AAD6L4P8</accession>
<dbReference type="EMBL" id="JAPFFJ010000001">
    <property type="protein sequence ID" value="KAJ6435126.1"/>
    <property type="molecule type" value="Genomic_DNA"/>
</dbReference>
<dbReference type="Proteomes" id="UP001162972">
    <property type="component" value="Chromosome 18"/>
</dbReference>
<comment type="caution">
    <text evidence="2">The sequence shown here is derived from an EMBL/GenBank/DDBJ whole genome shotgun (WGS) entry which is preliminary data.</text>
</comment>
<sequence>MEQREDPFSNTLSRASIGHAESRQQGQLDSITVLNLGMWWLFSEKQWVNRDKCLSRGHTSKIIKAVMSGIFDVMLLLLATPAKAPAPWDGVDGQKKLDGIGI</sequence>
<evidence type="ECO:0000313" key="3">
    <source>
        <dbReference type="Proteomes" id="UP001162972"/>
    </source>
</evidence>
<dbReference type="AlphaFoldDB" id="A0AAD6L4P8"/>
<reference evidence="2 3" key="1">
    <citation type="journal article" date="2023" name="Int. J. Mol. Sci.">
        <title>De Novo Assembly and Annotation of 11 Diverse Shrub Willow (Salix) Genomes Reveals Novel Gene Organization in Sex-Linked Regions.</title>
        <authorList>
            <person name="Hyden B."/>
            <person name="Feng K."/>
            <person name="Yates T.B."/>
            <person name="Jawdy S."/>
            <person name="Cereghino C."/>
            <person name="Smart L.B."/>
            <person name="Muchero W."/>
        </authorList>
    </citation>
    <scope>NUCLEOTIDE SEQUENCE [LARGE SCALE GENOMIC DNA]</scope>
    <source>
        <tissue evidence="2">Shoot tip</tissue>
    </source>
</reference>
<organism evidence="2 3">
    <name type="scientific">Salix udensis</name>
    <dbReference type="NCBI Taxonomy" id="889485"/>
    <lineage>
        <taxon>Eukaryota</taxon>
        <taxon>Viridiplantae</taxon>
        <taxon>Streptophyta</taxon>
        <taxon>Embryophyta</taxon>
        <taxon>Tracheophyta</taxon>
        <taxon>Spermatophyta</taxon>
        <taxon>Magnoliopsida</taxon>
        <taxon>eudicotyledons</taxon>
        <taxon>Gunneridae</taxon>
        <taxon>Pentapetalae</taxon>
        <taxon>rosids</taxon>
        <taxon>fabids</taxon>
        <taxon>Malpighiales</taxon>
        <taxon>Salicaceae</taxon>
        <taxon>Saliceae</taxon>
        <taxon>Salix</taxon>
    </lineage>
</organism>
<protein>
    <submittedName>
        <fullName evidence="2">Uncharacterized protein</fullName>
    </submittedName>
</protein>
<name>A0AAD6L4P8_9ROSI</name>
<evidence type="ECO:0000256" key="1">
    <source>
        <dbReference type="SAM" id="MobiDB-lite"/>
    </source>
</evidence>
<feature type="region of interest" description="Disordered" evidence="1">
    <location>
        <begin position="1"/>
        <end position="25"/>
    </location>
</feature>
<keyword evidence="3" id="KW-1185">Reference proteome</keyword>
<evidence type="ECO:0000313" key="2">
    <source>
        <dbReference type="EMBL" id="KAJ6435126.1"/>
    </source>
</evidence>
<gene>
    <name evidence="2" type="ORF">OIU84_000365</name>
</gene>